<organism evidence="1 2">
    <name type="scientific">Elysia crispata</name>
    <name type="common">lettuce slug</name>
    <dbReference type="NCBI Taxonomy" id="231223"/>
    <lineage>
        <taxon>Eukaryota</taxon>
        <taxon>Metazoa</taxon>
        <taxon>Spiralia</taxon>
        <taxon>Lophotrochozoa</taxon>
        <taxon>Mollusca</taxon>
        <taxon>Gastropoda</taxon>
        <taxon>Heterobranchia</taxon>
        <taxon>Euthyneura</taxon>
        <taxon>Panpulmonata</taxon>
        <taxon>Sacoglossa</taxon>
        <taxon>Placobranchoidea</taxon>
        <taxon>Plakobranchidae</taxon>
        <taxon>Elysia</taxon>
    </lineage>
</organism>
<keyword evidence="2" id="KW-1185">Reference proteome</keyword>
<comment type="caution">
    <text evidence="1">The sequence shown here is derived from an EMBL/GenBank/DDBJ whole genome shotgun (WGS) entry which is preliminary data.</text>
</comment>
<dbReference type="AlphaFoldDB" id="A0AAE1AZ13"/>
<evidence type="ECO:0000313" key="2">
    <source>
        <dbReference type="Proteomes" id="UP001283361"/>
    </source>
</evidence>
<dbReference type="EMBL" id="JAWDGP010000847">
    <property type="protein sequence ID" value="KAK3796764.1"/>
    <property type="molecule type" value="Genomic_DNA"/>
</dbReference>
<reference evidence="1" key="1">
    <citation type="journal article" date="2023" name="G3 (Bethesda)">
        <title>A reference genome for the long-term kleptoplast-retaining sea slug Elysia crispata morphotype clarki.</title>
        <authorList>
            <person name="Eastman K.E."/>
            <person name="Pendleton A.L."/>
            <person name="Shaikh M.A."/>
            <person name="Suttiyut T."/>
            <person name="Ogas R."/>
            <person name="Tomko P."/>
            <person name="Gavelis G."/>
            <person name="Widhalm J.R."/>
            <person name="Wisecaver J.H."/>
        </authorList>
    </citation>
    <scope>NUCLEOTIDE SEQUENCE</scope>
    <source>
        <strain evidence="1">ECLA1</strain>
    </source>
</reference>
<gene>
    <name evidence="1" type="ORF">RRG08_045771</name>
</gene>
<evidence type="ECO:0000313" key="1">
    <source>
        <dbReference type="EMBL" id="KAK3796764.1"/>
    </source>
</evidence>
<sequence length="123" mass="13656">MQYINPPAVSINGSVTPNKGIENRTQNLNGSSSLHQLSHITPFSPNFVNNNNNQYRLPYRENDLSSKILGLKQSTTVGVNILQSYRFITRSKTTTNIVIPSTSTPPAFAISNNKYKKNRCNTG</sequence>
<protein>
    <submittedName>
        <fullName evidence="1">Uncharacterized protein</fullName>
    </submittedName>
</protein>
<dbReference type="Proteomes" id="UP001283361">
    <property type="component" value="Unassembled WGS sequence"/>
</dbReference>
<accession>A0AAE1AZ13</accession>
<name>A0AAE1AZ13_9GAST</name>
<proteinExistence type="predicted"/>